<sequence>EAKLGATLVQSHGWRVRGRGFDSRRLHCFGLVLRGGPFSCLLLCRSAPSAHNGVRPGGV</sequence>
<dbReference type="AlphaFoldDB" id="A0A6J4Q9A3"/>
<feature type="non-terminal residue" evidence="1">
    <location>
        <position position="1"/>
    </location>
</feature>
<evidence type="ECO:0000313" key="1">
    <source>
        <dbReference type="EMBL" id="CAA9436630.1"/>
    </source>
</evidence>
<reference evidence="1" key="1">
    <citation type="submission" date="2020-02" db="EMBL/GenBank/DDBJ databases">
        <authorList>
            <person name="Meier V. D."/>
        </authorList>
    </citation>
    <scope>NUCLEOTIDE SEQUENCE</scope>
    <source>
        <strain evidence="1">AVDCRST_MAG28</strain>
    </source>
</reference>
<name>A0A6J4Q9A3_9ACTN</name>
<proteinExistence type="predicted"/>
<organism evidence="1">
    <name type="scientific">uncultured Rubrobacteraceae bacterium</name>
    <dbReference type="NCBI Taxonomy" id="349277"/>
    <lineage>
        <taxon>Bacteria</taxon>
        <taxon>Bacillati</taxon>
        <taxon>Actinomycetota</taxon>
        <taxon>Rubrobacteria</taxon>
        <taxon>Rubrobacterales</taxon>
        <taxon>Rubrobacteraceae</taxon>
        <taxon>environmental samples</taxon>
    </lineage>
</organism>
<gene>
    <name evidence="1" type="ORF">AVDCRST_MAG28-10</name>
</gene>
<protein>
    <submittedName>
        <fullName evidence="1">Uncharacterized protein</fullName>
    </submittedName>
</protein>
<dbReference type="EMBL" id="CADCVE010000004">
    <property type="protein sequence ID" value="CAA9436630.1"/>
    <property type="molecule type" value="Genomic_DNA"/>
</dbReference>
<feature type="non-terminal residue" evidence="1">
    <location>
        <position position="59"/>
    </location>
</feature>
<accession>A0A6J4Q9A3</accession>